<evidence type="ECO:0000313" key="4">
    <source>
        <dbReference type="Proteomes" id="UP001432000"/>
    </source>
</evidence>
<name>A0ABZ2PPA3_9NOCA</name>
<sequence>MSRRVLSVVAAAMFALVSCSSEQPVEVPDSIVGFEGPATSTAPATSDPPTQPVAPTLVDPTGFLYESGGTSGYYFTTPSGLWRCAILADSAQGGSDNQMAGCQPKTSTDMPVAGAPLVQQFGSGALGAPNAILVNSSDDARFASLSQALFWRMDETTPVLGYGQTLSANGFSCNVQESGVSCRSDSSGRGFQFSTGGYAFEYVEALRTGAAPSVSAEPVLGRVWGPDQKGYGEVKPADIYNGGSLSGLVENIVWQDWGGSQATGTGVARNVDQSSGVANAPIEPVTIVGFDLGDCEGTFMYRSVVWFFPDNGETFESAKDMSTKPCEENAYTDPNSGSSGGGTCGVVTAADGMPRDVLVSKGSVSCPEAMTVMNATYPTLYDKPLDIMEYAEWYCSINPAGEILFSCGDGNQEASSLVVIYRSMDDPYR</sequence>
<organism evidence="3 4">
    <name type="scientific">Rhodococcus sovatensis</name>
    <dbReference type="NCBI Taxonomy" id="1805840"/>
    <lineage>
        <taxon>Bacteria</taxon>
        <taxon>Bacillati</taxon>
        <taxon>Actinomycetota</taxon>
        <taxon>Actinomycetes</taxon>
        <taxon>Mycobacteriales</taxon>
        <taxon>Nocardiaceae</taxon>
        <taxon>Rhodococcus</taxon>
    </lineage>
</organism>
<gene>
    <name evidence="3" type="ORF">WDS16_03870</name>
</gene>
<feature type="signal peptide" evidence="2">
    <location>
        <begin position="1"/>
        <end position="20"/>
    </location>
</feature>
<protein>
    <submittedName>
        <fullName evidence="3">Uncharacterized protein</fullName>
    </submittedName>
</protein>
<dbReference type="Proteomes" id="UP001432000">
    <property type="component" value="Chromosome"/>
</dbReference>
<proteinExistence type="predicted"/>
<feature type="compositionally biased region" description="Low complexity" evidence="1">
    <location>
        <begin position="37"/>
        <end position="48"/>
    </location>
</feature>
<reference evidence="3 4" key="1">
    <citation type="submission" date="2024-03" db="EMBL/GenBank/DDBJ databases">
        <title>Natural products discovery in diverse microorganisms through a two-stage MS feature dereplication strategy.</title>
        <authorList>
            <person name="Zhang R."/>
        </authorList>
    </citation>
    <scope>NUCLEOTIDE SEQUENCE [LARGE SCALE GENOMIC DNA]</scope>
    <source>
        <strain evidence="3 4">18930</strain>
    </source>
</reference>
<evidence type="ECO:0000256" key="2">
    <source>
        <dbReference type="SAM" id="SignalP"/>
    </source>
</evidence>
<dbReference type="EMBL" id="CP147846">
    <property type="protein sequence ID" value="WXG69703.1"/>
    <property type="molecule type" value="Genomic_DNA"/>
</dbReference>
<keyword evidence="4" id="KW-1185">Reference proteome</keyword>
<keyword evidence="2" id="KW-0732">Signal</keyword>
<feature type="region of interest" description="Disordered" evidence="1">
    <location>
        <begin position="30"/>
        <end position="53"/>
    </location>
</feature>
<dbReference type="PROSITE" id="PS51257">
    <property type="entry name" value="PROKAR_LIPOPROTEIN"/>
    <property type="match status" value="1"/>
</dbReference>
<evidence type="ECO:0000313" key="3">
    <source>
        <dbReference type="EMBL" id="WXG69703.1"/>
    </source>
</evidence>
<feature type="chain" id="PRO_5046685240" evidence="2">
    <location>
        <begin position="21"/>
        <end position="429"/>
    </location>
</feature>
<evidence type="ECO:0000256" key="1">
    <source>
        <dbReference type="SAM" id="MobiDB-lite"/>
    </source>
</evidence>
<dbReference type="RefSeq" id="WP_338890646.1">
    <property type="nucleotide sequence ID" value="NZ_CP147846.1"/>
</dbReference>
<accession>A0ABZ2PPA3</accession>